<dbReference type="InterPro" id="IPR001087">
    <property type="entry name" value="GDSL"/>
</dbReference>
<dbReference type="PANTHER" id="PTHR14209:SF19">
    <property type="entry name" value="ISOAMYL ACETATE-HYDROLYZING ESTERASE 1 HOMOLOG"/>
    <property type="match status" value="1"/>
</dbReference>
<dbReference type="Pfam" id="PF00657">
    <property type="entry name" value="Lipase_GDSL"/>
    <property type="match status" value="1"/>
</dbReference>
<keyword evidence="2" id="KW-1185">Reference proteome</keyword>
<dbReference type="Proteomes" id="UP000700596">
    <property type="component" value="Unassembled WGS sequence"/>
</dbReference>
<organism evidence="1 2">
    <name type="scientific">Dendryphion nanum</name>
    <dbReference type="NCBI Taxonomy" id="256645"/>
    <lineage>
        <taxon>Eukaryota</taxon>
        <taxon>Fungi</taxon>
        <taxon>Dikarya</taxon>
        <taxon>Ascomycota</taxon>
        <taxon>Pezizomycotina</taxon>
        <taxon>Dothideomycetes</taxon>
        <taxon>Pleosporomycetidae</taxon>
        <taxon>Pleosporales</taxon>
        <taxon>Torulaceae</taxon>
        <taxon>Dendryphion</taxon>
    </lineage>
</organism>
<dbReference type="SUPFAM" id="SSF52266">
    <property type="entry name" value="SGNH hydrolase"/>
    <property type="match status" value="1"/>
</dbReference>
<accession>A0A9P9DBD0</accession>
<dbReference type="EMBL" id="JAGMWT010000015">
    <property type="protein sequence ID" value="KAH7116049.1"/>
    <property type="molecule type" value="Genomic_DNA"/>
</dbReference>
<dbReference type="GO" id="GO:0016788">
    <property type="term" value="F:hydrolase activity, acting on ester bonds"/>
    <property type="evidence" value="ECO:0007669"/>
    <property type="project" value="InterPro"/>
</dbReference>
<dbReference type="InterPro" id="IPR036514">
    <property type="entry name" value="SGNH_hydro_sf"/>
</dbReference>
<evidence type="ECO:0000313" key="2">
    <source>
        <dbReference type="Proteomes" id="UP000700596"/>
    </source>
</evidence>
<gene>
    <name evidence="1" type="ORF">B0J11DRAFT_510391</name>
</gene>
<proteinExistence type="predicted"/>
<reference evidence="1" key="1">
    <citation type="journal article" date="2021" name="Nat. Commun.">
        <title>Genetic determinants of endophytism in the Arabidopsis root mycobiome.</title>
        <authorList>
            <person name="Mesny F."/>
            <person name="Miyauchi S."/>
            <person name="Thiergart T."/>
            <person name="Pickel B."/>
            <person name="Atanasova L."/>
            <person name="Karlsson M."/>
            <person name="Huettel B."/>
            <person name="Barry K.W."/>
            <person name="Haridas S."/>
            <person name="Chen C."/>
            <person name="Bauer D."/>
            <person name="Andreopoulos W."/>
            <person name="Pangilinan J."/>
            <person name="LaButti K."/>
            <person name="Riley R."/>
            <person name="Lipzen A."/>
            <person name="Clum A."/>
            <person name="Drula E."/>
            <person name="Henrissat B."/>
            <person name="Kohler A."/>
            <person name="Grigoriev I.V."/>
            <person name="Martin F.M."/>
            <person name="Hacquard S."/>
        </authorList>
    </citation>
    <scope>NUCLEOTIDE SEQUENCE</scope>
    <source>
        <strain evidence="1">MPI-CAGE-CH-0243</strain>
    </source>
</reference>
<name>A0A9P9DBD0_9PLEO</name>
<comment type="caution">
    <text evidence="1">The sequence shown here is derived from an EMBL/GenBank/DDBJ whole genome shotgun (WGS) entry which is preliminary data.</text>
</comment>
<evidence type="ECO:0000313" key="1">
    <source>
        <dbReference type="EMBL" id="KAH7116049.1"/>
    </source>
</evidence>
<keyword evidence="1" id="KW-0378">Hydrolase</keyword>
<dbReference type="AlphaFoldDB" id="A0A9P9DBD0"/>
<dbReference type="InterPro" id="IPR045136">
    <property type="entry name" value="Iah1-like"/>
</dbReference>
<dbReference type="Gene3D" id="3.40.50.1110">
    <property type="entry name" value="SGNH hydrolase"/>
    <property type="match status" value="1"/>
</dbReference>
<dbReference type="OrthoDB" id="671439at2759"/>
<dbReference type="PANTHER" id="PTHR14209">
    <property type="entry name" value="ISOAMYL ACETATE-HYDROLYZING ESTERASE 1"/>
    <property type="match status" value="1"/>
</dbReference>
<sequence>MMGNKQPQPRIILFGASLTQWSFREETSGFGWTFKQRYAGKAEVVNEGKAGYTSTTLNPEFERVLQEIKAPNAPRTLFITILVGANDACIIGPNGEEYCPLSEFEENIRNWVDSILVEDKLSATKILLITPPPLDISNPPYPDKVDLEVAKAGRGYLTYLNKKRYAEKVMEIARSYEHTGFVAGADIWTALIETALEEQGRLDKPDAFDPEMLPGCGLPKAKCFGTGYFTDGLHFGKLGYEVVTRELTKVISTNWPEVLPEALK</sequence>
<protein>
    <submittedName>
        <fullName evidence="1">SGNH hydrolase-type esterase domain-containing protein</fullName>
    </submittedName>
</protein>